<protein>
    <submittedName>
        <fullName evidence="1">Uncharacterized protein</fullName>
    </submittedName>
</protein>
<evidence type="ECO:0000313" key="1">
    <source>
        <dbReference type="EMBL" id="GFY50208.1"/>
    </source>
</evidence>
<reference evidence="1" key="1">
    <citation type="submission" date="2020-08" db="EMBL/GenBank/DDBJ databases">
        <title>Multicomponent nature underlies the extraordinary mechanical properties of spider dragline silk.</title>
        <authorList>
            <person name="Kono N."/>
            <person name="Nakamura H."/>
            <person name="Mori M."/>
            <person name="Yoshida Y."/>
            <person name="Ohtoshi R."/>
            <person name="Malay A.D."/>
            <person name="Moran D.A.P."/>
            <person name="Tomita M."/>
            <person name="Numata K."/>
            <person name="Arakawa K."/>
        </authorList>
    </citation>
    <scope>NUCLEOTIDE SEQUENCE</scope>
</reference>
<organism evidence="1 2">
    <name type="scientific">Trichonephila inaurata madagascariensis</name>
    <dbReference type="NCBI Taxonomy" id="2747483"/>
    <lineage>
        <taxon>Eukaryota</taxon>
        <taxon>Metazoa</taxon>
        <taxon>Ecdysozoa</taxon>
        <taxon>Arthropoda</taxon>
        <taxon>Chelicerata</taxon>
        <taxon>Arachnida</taxon>
        <taxon>Araneae</taxon>
        <taxon>Araneomorphae</taxon>
        <taxon>Entelegynae</taxon>
        <taxon>Araneoidea</taxon>
        <taxon>Nephilidae</taxon>
        <taxon>Trichonephila</taxon>
        <taxon>Trichonephila inaurata</taxon>
    </lineage>
</organism>
<dbReference type="EMBL" id="BMAV01007361">
    <property type="protein sequence ID" value="GFY50208.1"/>
    <property type="molecule type" value="Genomic_DNA"/>
</dbReference>
<dbReference type="Proteomes" id="UP000886998">
    <property type="component" value="Unassembled WGS sequence"/>
</dbReference>
<proteinExistence type="predicted"/>
<gene>
    <name evidence="1" type="ORF">TNIN_8481</name>
</gene>
<accession>A0A8X7C0Z5</accession>
<name>A0A8X7C0Z5_9ARAC</name>
<sequence length="124" mass="13773">MPKSKWDLKLAKKKRRCGLLKHTTTRKGPLSLCWPNNQIVESHYPQRHTLNEIAWLETCNKGGPVNSSGFPALTDGLFLKAIAITIRINRKARESLVVPFDLSGDSCAEKGIRRFGSKLLGGTS</sequence>
<dbReference type="AlphaFoldDB" id="A0A8X7C0Z5"/>
<keyword evidence="2" id="KW-1185">Reference proteome</keyword>
<comment type="caution">
    <text evidence="1">The sequence shown here is derived from an EMBL/GenBank/DDBJ whole genome shotgun (WGS) entry which is preliminary data.</text>
</comment>
<evidence type="ECO:0000313" key="2">
    <source>
        <dbReference type="Proteomes" id="UP000886998"/>
    </source>
</evidence>